<dbReference type="GO" id="GO:0009611">
    <property type="term" value="P:response to wounding"/>
    <property type="evidence" value="ECO:0007669"/>
    <property type="project" value="UniProtKB-UniRule"/>
</dbReference>
<feature type="region of interest" description="Disordered" evidence="3">
    <location>
        <begin position="1"/>
        <end position="43"/>
    </location>
</feature>
<evidence type="ECO:0000313" key="6">
    <source>
        <dbReference type="Proteomes" id="UP000187406"/>
    </source>
</evidence>
<comment type="subcellular location">
    <subcellularLocation>
        <location evidence="2">Nucleus</location>
    </subcellularLocation>
</comment>
<feature type="compositionally biased region" description="Polar residues" evidence="3">
    <location>
        <begin position="84"/>
        <end position="99"/>
    </location>
</feature>
<dbReference type="GO" id="GO:0031347">
    <property type="term" value="P:regulation of defense response"/>
    <property type="evidence" value="ECO:0007669"/>
    <property type="project" value="UniProtKB-UniRule"/>
</dbReference>
<dbReference type="InterPro" id="IPR040390">
    <property type="entry name" value="TIFY/JAZ"/>
</dbReference>
<dbReference type="GO" id="GO:0005634">
    <property type="term" value="C:nucleus"/>
    <property type="evidence" value="ECO:0007669"/>
    <property type="project" value="UniProtKB-SubCell"/>
</dbReference>
<feature type="domain" description="Tify" evidence="4">
    <location>
        <begin position="37"/>
        <end position="71"/>
    </location>
</feature>
<dbReference type="FunCoup" id="A0A1Q3D9Q9">
    <property type="interactions" value="37"/>
</dbReference>
<keyword evidence="6" id="KW-1185">Reference proteome</keyword>
<evidence type="ECO:0000256" key="3">
    <source>
        <dbReference type="SAM" id="MobiDB-lite"/>
    </source>
</evidence>
<dbReference type="STRING" id="3775.A0A1Q3D9Q9"/>
<reference evidence="6" key="1">
    <citation type="submission" date="2016-04" db="EMBL/GenBank/DDBJ databases">
        <title>Cephalotus genome sequencing.</title>
        <authorList>
            <person name="Fukushima K."/>
            <person name="Hasebe M."/>
            <person name="Fang X."/>
        </authorList>
    </citation>
    <scope>NUCLEOTIDE SEQUENCE [LARGE SCALE GENOMIC DNA]</scope>
    <source>
        <strain evidence="6">cv. St1</strain>
    </source>
</reference>
<dbReference type="OrthoDB" id="782771at2759"/>
<accession>A0A1Q3D9Q9</accession>
<dbReference type="Pfam" id="PF06200">
    <property type="entry name" value="tify"/>
    <property type="match status" value="1"/>
</dbReference>
<dbReference type="Pfam" id="PF09425">
    <property type="entry name" value="Jas_motif"/>
    <property type="match status" value="1"/>
</dbReference>
<proteinExistence type="inferred from homology"/>
<dbReference type="SMART" id="SM00979">
    <property type="entry name" value="TIFY"/>
    <property type="match status" value="1"/>
</dbReference>
<keyword evidence="2" id="KW-0539">Nucleus</keyword>
<comment type="function">
    <text evidence="2">Repressor of jasmonate responses.</text>
</comment>
<dbReference type="Proteomes" id="UP000187406">
    <property type="component" value="Unassembled WGS sequence"/>
</dbReference>
<evidence type="ECO:0000259" key="4">
    <source>
        <dbReference type="PROSITE" id="PS51320"/>
    </source>
</evidence>
<dbReference type="PROSITE" id="PS51320">
    <property type="entry name" value="TIFY"/>
    <property type="match status" value="1"/>
</dbReference>
<organism evidence="5 6">
    <name type="scientific">Cephalotus follicularis</name>
    <name type="common">Albany pitcher plant</name>
    <dbReference type="NCBI Taxonomy" id="3775"/>
    <lineage>
        <taxon>Eukaryota</taxon>
        <taxon>Viridiplantae</taxon>
        <taxon>Streptophyta</taxon>
        <taxon>Embryophyta</taxon>
        <taxon>Tracheophyta</taxon>
        <taxon>Spermatophyta</taxon>
        <taxon>Magnoliopsida</taxon>
        <taxon>eudicotyledons</taxon>
        <taxon>Gunneridae</taxon>
        <taxon>Pentapetalae</taxon>
        <taxon>rosids</taxon>
        <taxon>fabids</taxon>
        <taxon>Oxalidales</taxon>
        <taxon>Cephalotaceae</taxon>
        <taxon>Cephalotus</taxon>
    </lineage>
</organism>
<dbReference type="AlphaFoldDB" id="A0A1Q3D9Q9"/>
<evidence type="ECO:0000313" key="5">
    <source>
        <dbReference type="EMBL" id="GAV89182.1"/>
    </source>
</evidence>
<evidence type="ECO:0000256" key="2">
    <source>
        <dbReference type="RuleBase" id="RU369065"/>
    </source>
</evidence>
<dbReference type="PANTHER" id="PTHR33077:SF17">
    <property type="entry name" value="PROTEIN TIFY 5B"/>
    <property type="match status" value="1"/>
</dbReference>
<dbReference type="GO" id="GO:2000022">
    <property type="term" value="P:regulation of jasmonic acid mediated signaling pathway"/>
    <property type="evidence" value="ECO:0007669"/>
    <property type="project" value="UniProtKB-UniRule"/>
</dbReference>
<comment type="domain">
    <text evidence="2">The jas domain is required for interaction with COI1.</text>
</comment>
<keyword evidence="2" id="KW-1184">Jasmonic acid signaling pathway</keyword>
<comment type="similarity">
    <text evidence="1 2">Belongs to the TIFY/JAZ family.</text>
</comment>
<dbReference type="InterPro" id="IPR018467">
    <property type="entry name" value="CCT_CS"/>
</dbReference>
<protein>
    <recommendedName>
        <fullName evidence="2">Protein TIFY</fullName>
    </recommendedName>
    <alternativeName>
        <fullName evidence="2">Jasmonate ZIM domain-containing protein</fullName>
    </alternativeName>
</protein>
<evidence type="ECO:0000256" key="1">
    <source>
        <dbReference type="ARBA" id="ARBA00008614"/>
    </source>
</evidence>
<dbReference type="PANTHER" id="PTHR33077">
    <property type="entry name" value="PROTEIN TIFY 4A-RELATED-RELATED"/>
    <property type="match status" value="1"/>
</dbReference>
<dbReference type="InterPro" id="IPR010399">
    <property type="entry name" value="Tify_dom"/>
</dbReference>
<sequence>MRRNCNLEPRLLPCSDSRHHHEQQHSMTQEKRENPQEQPQNQQLTIFYNGRVCVTDVTELQARTILLLASREMDKNLKTDTKMESPSPNPKSQVYSPTGLSMKRSLQRFLQKRKHRVQATSPYH</sequence>
<dbReference type="InParanoid" id="A0A1Q3D9Q9"/>
<feature type="region of interest" description="Disordered" evidence="3">
    <location>
        <begin position="77"/>
        <end position="100"/>
    </location>
</feature>
<dbReference type="EMBL" id="BDDD01005301">
    <property type="protein sequence ID" value="GAV89182.1"/>
    <property type="molecule type" value="Genomic_DNA"/>
</dbReference>
<gene>
    <name evidence="5" type="ORF">CFOL_v3_32601</name>
</gene>
<name>A0A1Q3D9Q9_CEPFO</name>
<comment type="caution">
    <text evidence="5">The sequence shown here is derived from an EMBL/GenBank/DDBJ whole genome shotgun (WGS) entry which is preliminary data.</text>
</comment>